<comment type="subcellular location">
    <subcellularLocation>
        <location evidence="1">Secreted</location>
    </subcellularLocation>
</comment>
<dbReference type="InterPro" id="IPR018244">
    <property type="entry name" value="Allrgn_V5/Tpx1_CS"/>
</dbReference>
<accession>A0A9Q0S8R4</accession>
<dbReference type="AlphaFoldDB" id="A0A9Q0S8R4"/>
<dbReference type="Pfam" id="PF08562">
    <property type="entry name" value="Crisp"/>
    <property type="match status" value="1"/>
</dbReference>
<dbReference type="PRINTS" id="PR00837">
    <property type="entry name" value="V5TPXLIKE"/>
</dbReference>
<dbReference type="InterPro" id="IPR001283">
    <property type="entry name" value="CRISP-related"/>
</dbReference>
<evidence type="ECO:0000259" key="3">
    <source>
        <dbReference type="SMART" id="SM00198"/>
    </source>
</evidence>
<protein>
    <submittedName>
        <fullName evidence="4">Cysteine-rich secretory protein 2</fullName>
    </submittedName>
</protein>
<dbReference type="Gene3D" id="1.10.10.740">
    <property type="entry name" value="Crisp domain"/>
    <property type="match status" value="1"/>
</dbReference>
<dbReference type="Proteomes" id="UP001151699">
    <property type="component" value="Chromosome A"/>
</dbReference>
<dbReference type="SUPFAM" id="SSF55797">
    <property type="entry name" value="PR-1-like"/>
    <property type="match status" value="1"/>
</dbReference>
<dbReference type="InterPro" id="IPR002413">
    <property type="entry name" value="V5_allergen-like"/>
</dbReference>
<dbReference type="InterPro" id="IPR013871">
    <property type="entry name" value="Cysteine_rich_secretory"/>
</dbReference>
<proteinExistence type="predicted"/>
<evidence type="ECO:0000256" key="2">
    <source>
        <dbReference type="ARBA" id="ARBA00022525"/>
    </source>
</evidence>
<dbReference type="InterPro" id="IPR035940">
    <property type="entry name" value="CAP_sf"/>
</dbReference>
<evidence type="ECO:0000313" key="4">
    <source>
        <dbReference type="EMBL" id="KAJ6648218.1"/>
    </source>
</evidence>
<evidence type="ECO:0000313" key="5">
    <source>
        <dbReference type="Proteomes" id="UP001151699"/>
    </source>
</evidence>
<dbReference type="InterPro" id="IPR042076">
    <property type="entry name" value="Crisp-like_dom"/>
</dbReference>
<dbReference type="SMART" id="SM00198">
    <property type="entry name" value="SCP"/>
    <property type="match status" value="1"/>
</dbReference>
<reference evidence="4" key="1">
    <citation type="submission" date="2022-07" db="EMBL/GenBank/DDBJ databases">
        <authorList>
            <person name="Trinca V."/>
            <person name="Uliana J.V.C."/>
            <person name="Torres T.T."/>
            <person name="Ward R.J."/>
            <person name="Monesi N."/>
        </authorList>
    </citation>
    <scope>NUCLEOTIDE SEQUENCE</scope>
    <source>
        <strain evidence="4">HSMRA1968</strain>
        <tissue evidence="4">Whole embryos</tissue>
    </source>
</reference>
<keyword evidence="5" id="KW-1185">Reference proteome</keyword>
<dbReference type="SUPFAM" id="SSF57546">
    <property type="entry name" value="Crisp domain-like"/>
    <property type="match status" value="1"/>
</dbReference>
<organism evidence="4 5">
    <name type="scientific">Pseudolycoriella hygida</name>
    <dbReference type="NCBI Taxonomy" id="35572"/>
    <lineage>
        <taxon>Eukaryota</taxon>
        <taxon>Metazoa</taxon>
        <taxon>Ecdysozoa</taxon>
        <taxon>Arthropoda</taxon>
        <taxon>Hexapoda</taxon>
        <taxon>Insecta</taxon>
        <taxon>Pterygota</taxon>
        <taxon>Neoptera</taxon>
        <taxon>Endopterygota</taxon>
        <taxon>Diptera</taxon>
        <taxon>Nematocera</taxon>
        <taxon>Sciaroidea</taxon>
        <taxon>Sciaridae</taxon>
        <taxon>Pseudolycoriella</taxon>
    </lineage>
</organism>
<dbReference type="InterPro" id="IPR014044">
    <property type="entry name" value="CAP_dom"/>
</dbReference>
<dbReference type="PROSITE" id="PS01009">
    <property type="entry name" value="CRISP_1"/>
    <property type="match status" value="1"/>
</dbReference>
<dbReference type="Pfam" id="PF00188">
    <property type="entry name" value="CAP"/>
    <property type="match status" value="1"/>
</dbReference>
<dbReference type="Gene3D" id="3.40.33.10">
    <property type="entry name" value="CAP"/>
    <property type="match status" value="1"/>
</dbReference>
<keyword evidence="2" id="KW-0964">Secreted</keyword>
<name>A0A9Q0S8R4_9DIPT</name>
<evidence type="ECO:0000256" key="1">
    <source>
        <dbReference type="ARBA" id="ARBA00004613"/>
    </source>
</evidence>
<gene>
    <name evidence="4" type="primary">CRISP2</name>
    <name evidence="4" type="ORF">Bhyg_03445</name>
</gene>
<dbReference type="GO" id="GO:0005576">
    <property type="term" value="C:extracellular region"/>
    <property type="evidence" value="ECO:0007669"/>
    <property type="project" value="UniProtKB-SubCell"/>
</dbReference>
<dbReference type="PRINTS" id="PR00838">
    <property type="entry name" value="V5ALLERGEN"/>
</dbReference>
<dbReference type="EMBL" id="WJQU01000001">
    <property type="protein sequence ID" value="KAJ6648218.1"/>
    <property type="molecule type" value="Genomic_DNA"/>
</dbReference>
<dbReference type="PANTHER" id="PTHR10334">
    <property type="entry name" value="CYSTEINE-RICH SECRETORY PROTEIN-RELATED"/>
    <property type="match status" value="1"/>
</dbReference>
<sequence length="289" mass="33097">MNISSLQKDNDKNRQSIMTQMAFTLVLMLVTAISTVECMKVNKTPHIYGDKVPQRMISTKLKRVQRRIVMLHDYFRTKVLPPASNMLSMHWHKGAARAAQKWADQCRFLIHDPIESRAVKHFPSCGQNIFVSSHKVHWLFALQSWYVERDHFVYGSKYNNATVVGHYTQMVWAATHKVGCGIAKCSGRYSPRGKPFYNYVCNYCPTGNFEDTLGTPYISGQPCSSCPNSCRSDKIRLCTNSCNAADQLSNCKELHRDWSTWLCHTRTTEGLKRRKSCMATCSCRGKIYD</sequence>
<comment type="caution">
    <text evidence="4">The sequence shown here is derived from an EMBL/GenBank/DDBJ whole genome shotgun (WGS) entry which is preliminary data.</text>
</comment>
<dbReference type="OrthoDB" id="337038at2759"/>
<feature type="domain" description="SCP" evidence="3">
    <location>
        <begin position="63"/>
        <end position="211"/>
    </location>
</feature>